<dbReference type="Pfam" id="PF02338">
    <property type="entry name" value="OTU"/>
    <property type="match status" value="1"/>
</dbReference>
<dbReference type="AlphaFoldDB" id="A0A7H9HSW2"/>
<evidence type="ECO:0000259" key="2">
    <source>
        <dbReference type="PROSITE" id="PS50802"/>
    </source>
</evidence>
<dbReference type="CDD" id="cd22762">
    <property type="entry name" value="OTU_fungi_OTU2-like"/>
    <property type="match status" value="1"/>
</dbReference>
<dbReference type="OrthoDB" id="415023at2759"/>
<dbReference type="EMBL" id="CP059270">
    <property type="protein sequence ID" value="QLQ80196.1"/>
    <property type="molecule type" value="Genomic_DNA"/>
</dbReference>
<dbReference type="InterPro" id="IPR049771">
    <property type="entry name" value="OTU2-like_OTU"/>
</dbReference>
<dbReference type="InterPro" id="IPR003323">
    <property type="entry name" value="OTU_dom"/>
</dbReference>
<evidence type="ECO:0000313" key="3">
    <source>
        <dbReference type="EMBL" id="QLQ80196.1"/>
    </source>
</evidence>
<evidence type="ECO:0000256" key="1">
    <source>
        <dbReference type="SAM" id="Coils"/>
    </source>
</evidence>
<sequence>MQFLKMIWNSSGRSIFMLVGARKGQLGSWFGIMEELQARHRKEVKDLQNRITGMKKQATKSTRKEVNSKCFNLQEDLRIRHEKEIRELNGAAEEIVEDGCTPEQLLRELSLEKSEQVAESEEINVQEPQRRRRNRQKERLAKRDAEIARIKEEARLEASKQPDLRKIEQDAIDQLCSVNRLKQYDIQPDGHCLFASILDQLQLRHGESARDLSVSKLRSLACEYIRQHKDDFIPYMFDEESCQLRDIDVYTEEMESTAKWGGELEIVALANQFNCPISIMMSGRPKHVIHEKGVNPELKLVYYKHTYALGEHYNSLHDDI</sequence>
<keyword evidence="1" id="KW-0175">Coiled coil</keyword>
<evidence type="ECO:0000313" key="4">
    <source>
        <dbReference type="Proteomes" id="UP000510647"/>
    </source>
</evidence>
<dbReference type="SUPFAM" id="SSF54001">
    <property type="entry name" value="Cysteine proteinases"/>
    <property type="match status" value="1"/>
</dbReference>
<gene>
    <name evidence="3" type="ORF">HG537_0D01970</name>
</gene>
<dbReference type="Gene3D" id="3.90.70.80">
    <property type="match status" value="1"/>
</dbReference>
<feature type="domain" description="OTU" evidence="2">
    <location>
        <begin position="181"/>
        <end position="319"/>
    </location>
</feature>
<dbReference type="GO" id="GO:0004843">
    <property type="term" value="F:cysteine-type deubiquitinase activity"/>
    <property type="evidence" value="ECO:0007669"/>
    <property type="project" value="TreeGrafter"/>
</dbReference>
<dbReference type="GO" id="GO:0016579">
    <property type="term" value="P:protein deubiquitination"/>
    <property type="evidence" value="ECO:0007669"/>
    <property type="project" value="TreeGrafter"/>
</dbReference>
<reference evidence="3 4" key="1">
    <citation type="submission" date="2020-06" db="EMBL/GenBank/DDBJ databases">
        <title>The yeast mating-type switching endonuclease HO is a domesticated member of an unorthodox homing genetic element family.</title>
        <authorList>
            <person name="Coughlan A.Y."/>
            <person name="Lombardi L."/>
            <person name="Braun-Galleani S."/>
            <person name="Martos A.R."/>
            <person name="Galeote V."/>
            <person name="Bigey F."/>
            <person name="Dequin S."/>
            <person name="Byrne K.P."/>
            <person name="Wolfe K.H."/>
        </authorList>
    </citation>
    <scope>NUCLEOTIDE SEQUENCE [LARGE SCALE GENOMIC DNA]</scope>
    <source>
        <strain evidence="3 4">CBS2947</strain>
    </source>
</reference>
<dbReference type="InterPro" id="IPR038765">
    <property type="entry name" value="Papain-like_cys_pep_sf"/>
</dbReference>
<dbReference type="PANTHER" id="PTHR12419">
    <property type="entry name" value="OTU DOMAIN CONTAINING PROTEIN"/>
    <property type="match status" value="1"/>
</dbReference>
<protein>
    <recommendedName>
        <fullName evidence="2">OTU domain-containing protein</fullName>
    </recommendedName>
</protein>
<dbReference type="Proteomes" id="UP000510647">
    <property type="component" value="Chromosome 4"/>
</dbReference>
<keyword evidence="4" id="KW-1185">Reference proteome</keyword>
<organism evidence="3 4">
    <name type="scientific">Torulaspora globosa</name>
    <dbReference type="NCBI Taxonomy" id="48254"/>
    <lineage>
        <taxon>Eukaryota</taxon>
        <taxon>Fungi</taxon>
        <taxon>Dikarya</taxon>
        <taxon>Ascomycota</taxon>
        <taxon>Saccharomycotina</taxon>
        <taxon>Saccharomycetes</taxon>
        <taxon>Saccharomycetales</taxon>
        <taxon>Saccharomycetaceae</taxon>
        <taxon>Torulaspora</taxon>
    </lineage>
</organism>
<proteinExistence type="predicted"/>
<accession>A0A7H9HSW2</accession>
<feature type="coiled-coil region" evidence="1">
    <location>
        <begin position="37"/>
        <end position="98"/>
    </location>
</feature>
<dbReference type="FunFam" id="3.90.70.80:FF:000022">
    <property type="entry name" value="OTU2p protein"/>
    <property type="match status" value="1"/>
</dbReference>
<dbReference type="InterPro" id="IPR050704">
    <property type="entry name" value="Peptidase_C85-like"/>
</dbReference>
<dbReference type="PROSITE" id="PS50802">
    <property type="entry name" value="OTU"/>
    <property type="match status" value="1"/>
</dbReference>
<name>A0A7H9HSW2_9SACH</name>
<dbReference type="PANTHER" id="PTHR12419:SF10">
    <property type="entry name" value="DEUBIQUITINASE OTUD6B"/>
    <property type="match status" value="1"/>
</dbReference>